<comment type="caution">
    <text evidence="7">The sequence shown here is derived from an EMBL/GenBank/DDBJ whole genome shotgun (WGS) entry which is preliminary data.</text>
</comment>
<feature type="transmembrane region" description="Helical" evidence="6">
    <location>
        <begin position="104"/>
        <end position="123"/>
    </location>
</feature>
<feature type="transmembrane region" description="Helical" evidence="6">
    <location>
        <begin position="502"/>
        <end position="527"/>
    </location>
</feature>
<reference evidence="8" key="1">
    <citation type="submission" date="2016-04" db="EMBL/GenBank/DDBJ databases">
        <title>Cephalotus genome sequencing.</title>
        <authorList>
            <person name="Fukushima K."/>
            <person name="Hasebe M."/>
            <person name="Fang X."/>
        </authorList>
    </citation>
    <scope>NUCLEOTIDE SEQUENCE [LARGE SCALE GENOMIC DNA]</scope>
    <source>
        <strain evidence="8">cv. St1</strain>
    </source>
</reference>
<protein>
    <submittedName>
        <fullName evidence="7">PTR2 domain-containing protein</fullName>
    </submittedName>
</protein>
<feature type="transmembrane region" description="Helical" evidence="6">
    <location>
        <begin position="341"/>
        <end position="361"/>
    </location>
</feature>
<feature type="transmembrane region" description="Helical" evidence="6">
    <location>
        <begin position="294"/>
        <end position="314"/>
    </location>
</feature>
<keyword evidence="3 6" id="KW-0812">Transmembrane</keyword>
<accession>A0A1Q3BBQ1</accession>
<keyword evidence="4 6" id="KW-1133">Transmembrane helix</keyword>
<feature type="transmembrane region" description="Helical" evidence="6">
    <location>
        <begin position="64"/>
        <end position="84"/>
    </location>
</feature>
<dbReference type="SUPFAM" id="SSF103473">
    <property type="entry name" value="MFS general substrate transporter"/>
    <property type="match status" value="1"/>
</dbReference>
<feature type="transmembrane region" description="Helical" evidence="6">
    <location>
        <begin position="150"/>
        <end position="171"/>
    </location>
</feature>
<evidence type="ECO:0000256" key="5">
    <source>
        <dbReference type="ARBA" id="ARBA00023136"/>
    </source>
</evidence>
<dbReference type="Gene3D" id="1.20.1250.20">
    <property type="entry name" value="MFS general substrate transporter like domains"/>
    <property type="match status" value="1"/>
</dbReference>
<evidence type="ECO:0000256" key="3">
    <source>
        <dbReference type="ARBA" id="ARBA00022692"/>
    </source>
</evidence>
<organism evidence="7 8">
    <name type="scientific">Cephalotus follicularis</name>
    <name type="common">Albany pitcher plant</name>
    <dbReference type="NCBI Taxonomy" id="3775"/>
    <lineage>
        <taxon>Eukaryota</taxon>
        <taxon>Viridiplantae</taxon>
        <taxon>Streptophyta</taxon>
        <taxon>Embryophyta</taxon>
        <taxon>Tracheophyta</taxon>
        <taxon>Spermatophyta</taxon>
        <taxon>Magnoliopsida</taxon>
        <taxon>eudicotyledons</taxon>
        <taxon>Gunneridae</taxon>
        <taxon>Pentapetalae</taxon>
        <taxon>rosids</taxon>
        <taxon>fabids</taxon>
        <taxon>Oxalidales</taxon>
        <taxon>Cephalotaceae</taxon>
        <taxon>Cephalotus</taxon>
    </lineage>
</organism>
<evidence type="ECO:0000313" key="7">
    <source>
        <dbReference type="EMBL" id="GAV65441.1"/>
    </source>
</evidence>
<feature type="non-terminal residue" evidence="7">
    <location>
        <position position="1"/>
    </location>
</feature>
<feature type="transmembrane region" description="Helical" evidence="6">
    <location>
        <begin position="177"/>
        <end position="198"/>
    </location>
</feature>
<keyword evidence="5 6" id="KW-0472">Membrane</keyword>
<dbReference type="Pfam" id="PF00854">
    <property type="entry name" value="PTR2"/>
    <property type="match status" value="1"/>
</dbReference>
<evidence type="ECO:0000256" key="4">
    <source>
        <dbReference type="ARBA" id="ARBA00022989"/>
    </source>
</evidence>
<dbReference type="InterPro" id="IPR000109">
    <property type="entry name" value="POT_fam"/>
</dbReference>
<feature type="transmembrane region" description="Helical" evidence="6">
    <location>
        <begin position="419"/>
        <end position="445"/>
    </location>
</feature>
<dbReference type="InParanoid" id="A0A1Q3BBQ1"/>
<dbReference type="EMBL" id="BDDD01000417">
    <property type="protein sequence ID" value="GAV65441.1"/>
    <property type="molecule type" value="Genomic_DNA"/>
</dbReference>
<evidence type="ECO:0000256" key="6">
    <source>
        <dbReference type="SAM" id="Phobius"/>
    </source>
</evidence>
<evidence type="ECO:0000313" key="8">
    <source>
        <dbReference type="Proteomes" id="UP000187406"/>
    </source>
</evidence>
<gene>
    <name evidence="7" type="ORF">CFOL_v3_08956</name>
</gene>
<dbReference type="GO" id="GO:0016020">
    <property type="term" value="C:membrane"/>
    <property type="evidence" value="ECO:0007669"/>
    <property type="project" value="UniProtKB-SubCell"/>
</dbReference>
<sequence length="548" mass="60437">GNETFEKLASMSLIANIAVYLKTKYNLDGILLVNVVTIWSGSSSLTAIAGAIISDTYLGRFRTLFYGSIASLLGMATMTLTAGVPQLRPTTCNEESDCPGPQKWQLGFLLSGLALLAIGAGGIRPCNIAFGADQFDTTTKKGRAQLESFFNWWYFSFTLALVVALTVVVYIQTNVSWVLGFAIPTACLVLSIGIFLIGKNTYIILKPQGSVFVDMAKVITAAFRKRNVDVRSASEQLYDPPIKESDSQTTKLTHTNKFRCLDKAAINTDSSELDDEGKPKNGWRLCTLQQVEQLKLLLGMVPVWLTGIGCFVAMDQQNTIGILQAIQMNKSVGSHFKIPPGWMGLSSMIALSIWIFIYERIYIPRAKKMTGKDKRMTMTQRINIGIVMAILCSLVAGIVEKHRREAALRNGSFESPLSITLLLPQFALSGLIEAFAAVAIMEFLTTQLPETMRTVSGAIFFLSLSAASYLNSLFVNIIYSLTLKNGKPWLGGKDLNKDTLEYFYFLIAGLGVVNFTYFNFFASRYVLNSTSKRISKCESGDEEKELEV</sequence>
<feature type="transmembrane region" description="Helical" evidence="6">
    <location>
        <begin position="457"/>
        <end position="482"/>
    </location>
</feature>
<evidence type="ECO:0000256" key="1">
    <source>
        <dbReference type="ARBA" id="ARBA00004141"/>
    </source>
</evidence>
<keyword evidence="8" id="KW-1185">Reference proteome</keyword>
<dbReference type="GO" id="GO:0022857">
    <property type="term" value="F:transmembrane transporter activity"/>
    <property type="evidence" value="ECO:0007669"/>
    <property type="project" value="InterPro"/>
</dbReference>
<evidence type="ECO:0000256" key="2">
    <source>
        <dbReference type="ARBA" id="ARBA00005982"/>
    </source>
</evidence>
<dbReference type="InterPro" id="IPR036259">
    <property type="entry name" value="MFS_trans_sf"/>
</dbReference>
<dbReference type="AlphaFoldDB" id="A0A1Q3BBQ1"/>
<proteinExistence type="inferred from homology"/>
<comment type="subcellular location">
    <subcellularLocation>
        <location evidence="1">Membrane</location>
        <topology evidence="1">Multi-pass membrane protein</topology>
    </subcellularLocation>
</comment>
<comment type="similarity">
    <text evidence="2">Belongs to the major facilitator superfamily. Proton-dependent oligopeptide transporter (POT/PTR) (TC 2.A.17) family.</text>
</comment>
<dbReference type="OrthoDB" id="8904098at2759"/>
<dbReference type="Proteomes" id="UP000187406">
    <property type="component" value="Unassembled WGS sequence"/>
</dbReference>
<feature type="transmembrane region" description="Helical" evidence="6">
    <location>
        <begin position="30"/>
        <end position="52"/>
    </location>
</feature>
<dbReference type="FunCoup" id="A0A1Q3BBQ1">
    <property type="interactions" value="1"/>
</dbReference>
<name>A0A1Q3BBQ1_CEPFO</name>
<feature type="transmembrane region" description="Helical" evidence="6">
    <location>
        <begin position="382"/>
        <end position="399"/>
    </location>
</feature>
<dbReference type="PANTHER" id="PTHR11654">
    <property type="entry name" value="OLIGOPEPTIDE TRANSPORTER-RELATED"/>
    <property type="match status" value="1"/>
</dbReference>